<organism evidence="2 3">
    <name type="scientific">Oceanithermus desulfurans NBRC 100063</name>
    <dbReference type="NCBI Taxonomy" id="1227550"/>
    <lineage>
        <taxon>Bacteria</taxon>
        <taxon>Thermotogati</taxon>
        <taxon>Deinococcota</taxon>
        <taxon>Deinococci</taxon>
        <taxon>Thermales</taxon>
        <taxon>Thermaceae</taxon>
        <taxon>Oceanithermus</taxon>
    </lineage>
</organism>
<sequence>MSPLLLWLLVVSGLPVSYALSAPRRVFDPIQIVLVVTAYVFGLSLAWFASGSGAVAWTAGVLLGALIGRWNRRLVIGGIGLGAAEQLAFKLAWRHGGAVEPADLIAAGVDPDTARATLENLEARGLCRRDGEQYRFER</sequence>
<dbReference type="OrthoDB" id="27306at2"/>
<evidence type="ECO:0000256" key="1">
    <source>
        <dbReference type="SAM" id="Phobius"/>
    </source>
</evidence>
<proteinExistence type="predicted"/>
<evidence type="ECO:0000313" key="3">
    <source>
        <dbReference type="Proteomes" id="UP000321827"/>
    </source>
</evidence>
<keyword evidence="1" id="KW-0472">Membrane</keyword>
<protein>
    <submittedName>
        <fullName evidence="2">Uncharacterized protein</fullName>
    </submittedName>
</protein>
<dbReference type="RefSeq" id="WP_147147695.1">
    <property type="nucleotide sequence ID" value="NZ_BJXN01000010.1"/>
</dbReference>
<comment type="caution">
    <text evidence="2">The sequence shown here is derived from an EMBL/GenBank/DDBJ whole genome shotgun (WGS) entry which is preliminary data.</text>
</comment>
<keyword evidence="1" id="KW-1133">Transmembrane helix</keyword>
<reference evidence="2 3" key="1">
    <citation type="submission" date="2019-07" db="EMBL/GenBank/DDBJ databases">
        <title>Whole genome shotgun sequence of Oceanithermus desulfurans NBRC 100063.</title>
        <authorList>
            <person name="Hosoyama A."/>
            <person name="Uohara A."/>
            <person name="Ohji S."/>
            <person name="Ichikawa N."/>
        </authorList>
    </citation>
    <scope>NUCLEOTIDE SEQUENCE [LARGE SCALE GENOMIC DNA]</scope>
    <source>
        <strain evidence="2 3">NBRC 100063</strain>
    </source>
</reference>
<dbReference type="AlphaFoldDB" id="A0A511RKI8"/>
<name>A0A511RKI8_9DEIN</name>
<keyword evidence="1" id="KW-0812">Transmembrane</keyword>
<accession>A0A511RKI8</accession>
<dbReference type="EMBL" id="BJXN01000010">
    <property type="protein sequence ID" value="GEM90181.1"/>
    <property type="molecule type" value="Genomic_DNA"/>
</dbReference>
<feature type="transmembrane region" description="Helical" evidence="1">
    <location>
        <begin position="45"/>
        <end position="67"/>
    </location>
</feature>
<dbReference type="Proteomes" id="UP000321827">
    <property type="component" value="Unassembled WGS sequence"/>
</dbReference>
<gene>
    <name evidence="2" type="ORF">ODE01S_16150</name>
</gene>
<evidence type="ECO:0000313" key="2">
    <source>
        <dbReference type="EMBL" id="GEM90181.1"/>
    </source>
</evidence>